<dbReference type="PROSITE" id="PS00107">
    <property type="entry name" value="PROTEIN_KINASE_ATP"/>
    <property type="match status" value="1"/>
</dbReference>
<sequence length="450" mass="50148">MGLPASSGFNPKSLINTFIDKKSIQLISLLGVGAYGIVYFAVHVPTNRRYAVKLITKPGTAKNEIELHTRVSGHKGVLTFQKVVREQESNRTFIVLEYAPGGDLFTAITQQQGIVGNNRSIKHVFLQILDAVHHCHQLGIAHRDLKPENILMFSNMQVKLADFGLATTQSVSAEFGCGSSFYFSPECQGQLIKNNERVKGYSTRQNDIWSLGVILVNLTAGRNPWRQATMKDPTFSNYVKKPKRFFKTILPCISDEMNELLLRIFCLDPARRMSLPELRLRVASMKSFTATKNNNTTSLRKTEHTPTAPTTTVPRQPATTTLKYSPSFMHTLCNYINGFSDDEDPQAKFEPSIARVAANRTTIKNTNKPTTTPIHSHQVHTSYTPPSYRLPATPPSPCFSSSSCSSVSSLTSQADYFSVPHVTGIQVSEKMEIEVSADFSFSQYCLFNHP</sequence>
<dbReference type="GO" id="GO:0005634">
    <property type="term" value="C:nucleus"/>
    <property type="evidence" value="ECO:0007669"/>
    <property type="project" value="TreeGrafter"/>
</dbReference>
<evidence type="ECO:0000256" key="3">
    <source>
        <dbReference type="PROSITE-ProRule" id="PRU10141"/>
    </source>
</evidence>
<evidence type="ECO:0000256" key="1">
    <source>
        <dbReference type="ARBA" id="ARBA00022741"/>
    </source>
</evidence>
<gene>
    <name evidence="7" type="ORF">INT45_008719</name>
</gene>
<keyword evidence="8" id="KW-1185">Reference proteome</keyword>
<dbReference type="SUPFAM" id="SSF56112">
    <property type="entry name" value="Protein kinase-like (PK-like)"/>
    <property type="match status" value="1"/>
</dbReference>
<comment type="caution">
    <text evidence="7">The sequence shown here is derived from an EMBL/GenBank/DDBJ whole genome shotgun (WGS) entry which is preliminary data.</text>
</comment>
<keyword evidence="4" id="KW-0723">Serine/threonine-protein kinase</keyword>
<feature type="region of interest" description="Disordered" evidence="5">
    <location>
        <begin position="292"/>
        <end position="318"/>
    </location>
</feature>
<evidence type="ECO:0000313" key="8">
    <source>
        <dbReference type="Proteomes" id="UP000646827"/>
    </source>
</evidence>
<dbReference type="InterPro" id="IPR017441">
    <property type="entry name" value="Protein_kinase_ATP_BS"/>
</dbReference>
<dbReference type="InterPro" id="IPR008271">
    <property type="entry name" value="Ser/Thr_kinase_AS"/>
</dbReference>
<keyword evidence="1 3" id="KW-0547">Nucleotide-binding</keyword>
<accession>A0A8H7S5L6</accession>
<dbReference type="Proteomes" id="UP000646827">
    <property type="component" value="Unassembled WGS sequence"/>
</dbReference>
<dbReference type="PANTHER" id="PTHR24345">
    <property type="entry name" value="SERINE/THREONINE-PROTEIN KINASE PLK"/>
    <property type="match status" value="1"/>
</dbReference>
<comment type="similarity">
    <text evidence="4">Belongs to the protein kinase superfamily.</text>
</comment>
<dbReference type="InterPro" id="IPR011009">
    <property type="entry name" value="Kinase-like_dom_sf"/>
</dbReference>
<dbReference type="Pfam" id="PF00069">
    <property type="entry name" value="Pkinase"/>
    <property type="match status" value="1"/>
</dbReference>
<dbReference type="Gene3D" id="1.10.510.10">
    <property type="entry name" value="Transferase(Phosphotransferase) domain 1"/>
    <property type="match status" value="1"/>
</dbReference>
<evidence type="ECO:0000259" key="6">
    <source>
        <dbReference type="PROSITE" id="PS50011"/>
    </source>
</evidence>
<keyword evidence="4" id="KW-0808">Transferase</keyword>
<feature type="compositionally biased region" description="Low complexity" evidence="5">
    <location>
        <begin position="305"/>
        <end position="318"/>
    </location>
</feature>
<dbReference type="AlphaFoldDB" id="A0A8H7S5L6"/>
<evidence type="ECO:0000256" key="4">
    <source>
        <dbReference type="RuleBase" id="RU000304"/>
    </source>
</evidence>
<protein>
    <recommendedName>
        <fullName evidence="6">Protein kinase domain-containing protein</fullName>
    </recommendedName>
</protein>
<dbReference type="GO" id="GO:0005524">
    <property type="term" value="F:ATP binding"/>
    <property type="evidence" value="ECO:0007669"/>
    <property type="project" value="UniProtKB-UniRule"/>
</dbReference>
<evidence type="ECO:0000256" key="2">
    <source>
        <dbReference type="ARBA" id="ARBA00022840"/>
    </source>
</evidence>
<evidence type="ECO:0000313" key="7">
    <source>
        <dbReference type="EMBL" id="KAG2222600.1"/>
    </source>
</evidence>
<name>A0A8H7S5L6_9FUNG</name>
<dbReference type="PROSITE" id="PS50011">
    <property type="entry name" value="PROTEIN_KINASE_DOM"/>
    <property type="match status" value="1"/>
</dbReference>
<dbReference type="OrthoDB" id="541276at2759"/>
<feature type="binding site" evidence="3">
    <location>
        <position position="53"/>
    </location>
    <ligand>
        <name>ATP</name>
        <dbReference type="ChEBI" id="CHEBI:30616"/>
    </ligand>
</feature>
<dbReference type="SMART" id="SM00220">
    <property type="entry name" value="S_TKc"/>
    <property type="match status" value="1"/>
</dbReference>
<keyword evidence="2 3" id="KW-0067">ATP-binding</keyword>
<evidence type="ECO:0000256" key="5">
    <source>
        <dbReference type="SAM" id="MobiDB-lite"/>
    </source>
</evidence>
<dbReference type="InterPro" id="IPR000719">
    <property type="entry name" value="Prot_kinase_dom"/>
</dbReference>
<reference evidence="7 8" key="1">
    <citation type="submission" date="2020-12" db="EMBL/GenBank/DDBJ databases">
        <title>Metabolic potential, ecology and presence of endohyphal bacteria is reflected in genomic diversity of Mucoromycotina.</title>
        <authorList>
            <person name="Muszewska A."/>
            <person name="Okrasinska A."/>
            <person name="Steczkiewicz K."/>
            <person name="Drgas O."/>
            <person name="Orlowska M."/>
            <person name="Perlinska-Lenart U."/>
            <person name="Aleksandrzak-Piekarczyk T."/>
            <person name="Szatraj K."/>
            <person name="Zielenkiewicz U."/>
            <person name="Pilsyk S."/>
            <person name="Malc E."/>
            <person name="Mieczkowski P."/>
            <person name="Kruszewska J.S."/>
            <person name="Biernat P."/>
            <person name="Pawlowska J."/>
        </authorList>
    </citation>
    <scope>NUCLEOTIDE SEQUENCE [LARGE SCALE GENOMIC DNA]</scope>
    <source>
        <strain evidence="7 8">CBS 142.35</strain>
    </source>
</reference>
<organism evidence="7 8">
    <name type="scientific">Circinella minor</name>
    <dbReference type="NCBI Taxonomy" id="1195481"/>
    <lineage>
        <taxon>Eukaryota</taxon>
        <taxon>Fungi</taxon>
        <taxon>Fungi incertae sedis</taxon>
        <taxon>Mucoromycota</taxon>
        <taxon>Mucoromycotina</taxon>
        <taxon>Mucoromycetes</taxon>
        <taxon>Mucorales</taxon>
        <taxon>Lichtheimiaceae</taxon>
        <taxon>Circinella</taxon>
    </lineage>
</organism>
<dbReference type="PROSITE" id="PS00108">
    <property type="entry name" value="PROTEIN_KINASE_ST"/>
    <property type="match status" value="1"/>
</dbReference>
<feature type="domain" description="Protein kinase" evidence="6">
    <location>
        <begin position="24"/>
        <end position="289"/>
    </location>
</feature>
<dbReference type="GO" id="GO:0004674">
    <property type="term" value="F:protein serine/threonine kinase activity"/>
    <property type="evidence" value="ECO:0007669"/>
    <property type="project" value="UniProtKB-KW"/>
</dbReference>
<proteinExistence type="inferred from homology"/>
<dbReference type="EMBL" id="JAEPRB010000079">
    <property type="protein sequence ID" value="KAG2222600.1"/>
    <property type="molecule type" value="Genomic_DNA"/>
</dbReference>
<keyword evidence="4" id="KW-0418">Kinase</keyword>